<gene>
    <name evidence="11" type="ORF">TorRG33x02_346760</name>
</gene>
<dbReference type="GO" id="GO:0008270">
    <property type="term" value="F:zinc ion binding"/>
    <property type="evidence" value="ECO:0007669"/>
    <property type="project" value="UniProtKB-KW"/>
</dbReference>
<name>A0A2P5AMG0_TREOI</name>
<evidence type="ECO:0000256" key="3">
    <source>
        <dbReference type="ARBA" id="ARBA00022737"/>
    </source>
</evidence>
<keyword evidence="2" id="KW-0479">Metal-binding</keyword>
<accession>A0A2P5AMG0</accession>
<evidence type="ECO:0000256" key="4">
    <source>
        <dbReference type="ARBA" id="ARBA00022771"/>
    </source>
</evidence>
<dbReference type="GO" id="GO:0010447">
    <property type="term" value="P:response to acidic pH"/>
    <property type="evidence" value="ECO:0007669"/>
    <property type="project" value="InterPro"/>
</dbReference>
<evidence type="ECO:0000256" key="7">
    <source>
        <dbReference type="ARBA" id="ARBA00023163"/>
    </source>
</evidence>
<keyword evidence="3" id="KW-0677">Repeat</keyword>
<evidence type="ECO:0000256" key="1">
    <source>
        <dbReference type="ARBA" id="ARBA00004123"/>
    </source>
</evidence>
<dbReference type="InterPro" id="IPR058196">
    <property type="entry name" value="zf-C2H2_STOP1/2_C"/>
</dbReference>
<dbReference type="PROSITE" id="PS00028">
    <property type="entry name" value="ZINC_FINGER_C2H2_1"/>
    <property type="match status" value="1"/>
</dbReference>
<dbReference type="InterPro" id="IPR013087">
    <property type="entry name" value="Znf_C2H2_type"/>
</dbReference>
<dbReference type="FunFam" id="3.30.160.60:FF:000145">
    <property type="entry name" value="Zinc finger protein 574"/>
    <property type="match status" value="1"/>
</dbReference>
<evidence type="ECO:0000313" key="12">
    <source>
        <dbReference type="Proteomes" id="UP000237000"/>
    </source>
</evidence>
<dbReference type="STRING" id="63057.A0A2P5AMG0"/>
<dbReference type="EMBL" id="JXTC01000778">
    <property type="protein sequence ID" value="PON37724.1"/>
    <property type="molecule type" value="Genomic_DNA"/>
</dbReference>
<keyword evidence="4 9" id="KW-0863">Zinc-finger</keyword>
<dbReference type="Pfam" id="PF23118">
    <property type="entry name" value="zf-C2H2_STOP2_C"/>
    <property type="match status" value="1"/>
</dbReference>
<feature type="domain" description="C2H2-type" evidence="10">
    <location>
        <begin position="278"/>
        <end position="305"/>
    </location>
</feature>
<dbReference type="PROSITE" id="PS50157">
    <property type="entry name" value="ZINC_FINGER_C2H2_2"/>
    <property type="match status" value="1"/>
</dbReference>
<dbReference type="PANTHER" id="PTHR46352:SF8">
    <property type="entry name" value="PROTEIN SENSITIVE TO PROTON RHIZOTOXICITY 2"/>
    <property type="match status" value="1"/>
</dbReference>
<dbReference type="Pfam" id="PF23115">
    <property type="entry name" value="zf-C2H2_STOP2_3rd"/>
    <property type="match status" value="1"/>
</dbReference>
<dbReference type="InterPro" id="IPR036236">
    <property type="entry name" value="Znf_C2H2_sf"/>
</dbReference>
<keyword evidence="5" id="KW-0862">Zinc</keyword>
<evidence type="ECO:0000256" key="9">
    <source>
        <dbReference type="PROSITE-ProRule" id="PRU00042"/>
    </source>
</evidence>
<dbReference type="AlphaFoldDB" id="A0A2P5AMG0"/>
<evidence type="ECO:0000256" key="6">
    <source>
        <dbReference type="ARBA" id="ARBA00023015"/>
    </source>
</evidence>
<dbReference type="InParanoid" id="A0A2P5AMG0"/>
<comment type="subcellular location">
    <subcellularLocation>
        <location evidence="1">Nucleus</location>
    </subcellularLocation>
</comment>
<organism evidence="11 12">
    <name type="scientific">Trema orientale</name>
    <name type="common">Charcoal tree</name>
    <name type="synonym">Celtis orientalis</name>
    <dbReference type="NCBI Taxonomy" id="63057"/>
    <lineage>
        <taxon>Eukaryota</taxon>
        <taxon>Viridiplantae</taxon>
        <taxon>Streptophyta</taxon>
        <taxon>Embryophyta</taxon>
        <taxon>Tracheophyta</taxon>
        <taxon>Spermatophyta</taxon>
        <taxon>Magnoliopsida</taxon>
        <taxon>eudicotyledons</taxon>
        <taxon>Gunneridae</taxon>
        <taxon>Pentapetalae</taxon>
        <taxon>rosids</taxon>
        <taxon>fabids</taxon>
        <taxon>Rosales</taxon>
        <taxon>Cannabaceae</taxon>
        <taxon>Trema</taxon>
    </lineage>
</organism>
<reference evidence="12" key="1">
    <citation type="submission" date="2016-06" db="EMBL/GenBank/DDBJ databases">
        <title>Parallel loss of symbiosis genes in relatives of nitrogen-fixing non-legume Parasponia.</title>
        <authorList>
            <person name="Van Velzen R."/>
            <person name="Holmer R."/>
            <person name="Bu F."/>
            <person name="Rutten L."/>
            <person name="Van Zeijl A."/>
            <person name="Liu W."/>
            <person name="Santuari L."/>
            <person name="Cao Q."/>
            <person name="Sharma T."/>
            <person name="Shen D."/>
            <person name="Roswanjaya Y."/>
            <person name="Wardhani T."/>
            <person name="Kalhor M.S."/>
            <person name="Jansen J."/>
            <person name="Van den Hoogen J."/>
            <person name="Gungor B."/>
            <person name="Hartog M."/>
            <person name="Hontelez J."/>
            <person name="Verver J."/>
            <person name="Yang W.-C."/>
            <person name="Schijlen E."/>
            <person name="Repin R."/>
            <person name="Schilthuizen M."/>
            <person name="Schranz E."/>
            <person name="Heidstra R."/>
            <person name="Miyata K."/>
            <person name="Fedorova E."/>
            <person name="Kohlen W."/>
            <person name="Bisseling T."/>
            <person name="Smit S."/>
            <person name="Geurts R."/>
        </authorList>
    </citation>
    <scope>NUCLEOTIDE SEQUENCE [LARGE SCALE GENOMIC DNA]</scope>
    <source>
        <strain evidence="12">cv. RG33-2</strain>
    </source>
</reference>
<evidence type="ECO:0000256" key="5">
    <source>
        <dbReference type="ARBA" id="ARBA00022833"/>
    </source>
</evidence>
<protein>
    <submittedName>
        <fullName evidence="11">TFIIH C1-like domain containing protein</fullName>
    </submittedName>
</protein>
<dbReference type="InterPro" id="IPR044300">
    <property type="entry name" value="STOP1/2"/>
</dbReference>
<dbReference type="PANTHER" id="PTHR46352">
    <property type="entry name" value="PROTEIN SENSITIVE TO PROTON RHIZOTOXICITY 1"/>
    <property type="match status" value="1"/>
</dbReference>
<dbReference type="Proteomes" id="UP000237000">
    <property type="component" value="Unassembled WGS sequence"/>
</dbReference>
<keyword evidence="7" id="KW-0804">Transcription</keyword>
<dbReference type="InterPro" id="IPR059161">
    <property type="entry name" value="Znf-C2H2_STOP1/2_3rd"/>
</dbReference>
<evidence type="ECO:0000256" key="2">
    <source>
        <dbReference type="ARBA" id="ARBA00022723"/>
    </source>
</evidence>
<dbReference type="Gene3D" id="3.30.160.60">
    <property type="entry name" value="Classic Zinc Finger"/>
    <property type="match status" value="2"/>
</dbReference>
<dbReference type="GO" id="GO:0005634">
    <property type="term" value="C:nucleus"/>
    <property type="evidence" value="ECO:0007669"/>
    <property type="project" value="UniProtKB-SubCell"/>
</dbReference>
<proteinExistence type="predicted"/>
<sequence length="482" mass="53336">MNTNIHSAGDTTPCYTNLSSSSSGNLSLQMYPNIVSDQNHHHHHHVNVPSSSVGAAEVNINHSTNGLSSILYSLSILKDKVSQVQSLAAILLSPAEAAAAADQTGSADSTSVAIASMNNMYNAIQEIMMTASSMMFSFQQMGLLSTSGNSSNSTEDHQWQRLIKVNNNENTNNTTQQPNFYSSETVWFGTTHDQNYNNNNATTSTCVKDSNTTNTSNQMIMTHQRKNHRRPEENAFSLALGGETKGGGGGQGLNSTKNNNNFDIIELDAADLLAKYTHYCQVCGKGFKRDANLRMHMRAHGDEYKTSAALSNPMKKNNFIKNNVGPGGWIGDDEDEFSKKLLPKKYSCPQEGCRWNKNHAKFQPLKSMICVKNHYKRSHCPKMYVCKRCNRKQFSVLSDLRTHEKHCGDLKWQCSCGTTFSRKDKLLGHVALFVGHTPLTMISSSTTNISANNKPAKVVLDHSQVSHHQQIQLDHGIVKMME</sequence>
<dbReference type="SMART" id="SM00355">
    <property type="entry name" value="ZnF_C2H2"/>
    <property type="match status" value="3"/>
</dbReference>
<evidence type="ECO:0000256" key="8">
    <source>
        <dbReference type="ARBA" id="ARBA00023242"/>
    </source>
</evidence>
<dbReference type="SUPFAM" id="SSF57667">
    <property type="entry name" value="beta-beta-alpha zinc fingers"/>
    <property type="match status" value="1"/>
</dbReference>
<keyword evidence="12" id="KW-1185">Reference proteome</keyword>
<keyword evidence="6" id="KW-0805">Transcription regulation</keyword>
<dbReference type="OrthoDB" id="8113227at2759"/>
<comment type="caution">
    <text evidence="11">The sequence shown here is derived from an EMBL/GenBank/DDBJ whole genome shotgun (WGS) entry which is preliminary data.</text>
</comment>
<dbReference type="GO" id="GO:0010044">
    <property type="term" value="P:response to aluminum ion"/>
    <property type="evidence" value="ECO:0007669"/>
    <property type="project" value="InterPro"/>
</dbReference>
<evidence type="ECO:0000259" key="10">
    <source>
        <dbReference type="PROSITE" id="PS50157"/>
    </source>
</evidence>
<keyword evidence="8" id="KW-0539">Nucleus</keyword>
<evidence type="ECO:0000313" key="11">
    <source>
        <dbReference type="EMBL" id="PON37724.1"/>
    </source>
</evidence>